<proteinExistence type="predicted"/>
<feature type="region of interest" description="Disordered" evidence="1">
    <location>
        <begin position="234"/>
        <end position="261"/>
    </location>
</feature>
<feature type="non-terminal residue" evidence="3">
    <location>
        <position position="1"/>
    </location>
</feature>
<sequence>LLQMLRSLLFVSLLIVASEARRCYSCTSAADCLSVGVGRIQECDSHTQCYTVSINGRVQLKGCTAECAHVERHSEHHACHTCQGDLCNSSPSFQQHNNQGHHNRHNRRETRRHNDNNNIGSGVNVGSGVGIGGGVGVGGGASPHNNNNNYGSSIGNGAAAAGHGNGMGGGIGSGASVGGNGGIGGGVAPSGSHKRHYKRTIGHGAGFESSIGGGAAPVGGGAYPGGSWNSGSGGIGGGAVPDSYPSQRNGNQWNEQAGGYNGIGSGARPGYNSASLSGSLFALVAPLALFALRR</sequence>
<comment type="caution">
    <text evidence="3">The sequence shown here is derived from an EMBL/GenBank/DDBJ whole genome shotgun (WGS) entry which is preliminary data.</text>
</comment>
<dbReference type="Proteomes" id="UP001328107">
    <property type="component" value="Unassembled WGS sequence"/>
</dbReference>
<feature type="chain" id="PRO_5042813786" evidence="2">
    <location>
        <begin position="21"/>
        <end position="294"/>
    </location>
</feature>
<keyword evidence="2" id="KW-0732">Signal</keyword>
<keyword evidence="4" id="KW-1185">Reference proteome</keyword>
<dbReference type="InterPro" id="IPR045860">
    <property type="entry name" value="Snake_toxin-like_sf"/>
</dbReference>
<feature type="region of interest" description="Disordered" evidence="1">
    <location>
        <begin position="93"/>
        <end position="125"/>
    </location>
</feature>
<evidence type="ECO:0000313" key="3">
    <source>
        <dbReference type="EMBL" id="GMR48548.1"/>
    </source>
</evidence>
<evidence type="ECO:0000313" key="4">
    <source>
        <dbReference type="Proteomes" id="UP001328107"/>
    </source>
</evidence>
<name>A0AAN5CQ64_9BILA</name>
<feature type="signal peptide" evidence="2">
    <location>
        <begin position="1"/>
        <end position="20"/>
    </location>
</feature>
<gene>
    <name evidence="3" type="ORF">PMAYCL1PPCAC_18743</name>
</gene>
<dbReference type="AlphaFoldDB" id="A0AAN5CQ64"/>
<dbReference type="SUPFAM" id="SSF57302">
    <property type="entry name" value="Snake toxin-like"/>
    <property type="match status" value="1"/>
</dbReference>
<evidence type="ECO:0000256" key="2">
    <source>
        <dbReference type="SAM" id="SignalP"/>
    </source>
</evidence>
<feature type="compositionally biased region" description="Polar residues" evidence="1">
    <location>
        <begin position="244"/>
        <end position="255"/>
    </location>
</feature>
<protein>
    <submittedName>
        <fullName evidence="3">Uncharacterized protein</fullName>
    </submittedName>
</protein>
<accession>A0AAN5CQ64</accession>
<organism evidence="3 4">
    <name type="scientific">Pristionchus mayeri</name>
    <dbReference type="NCBI Taxonomy" id="1317129"/>
    <lineage>
        <taxon>Eukaryota</taxon>
        <taxon>Metazoa</taxon>
        <taxon>Ecdysozoa</taxon>
        <taxon>Nematoda</taxon>
        <taxon>Chromadorea</taxon>
        <taxon>Rhabditida</taxon>
        <taxon>Rhabditina</taxon>
        <taxon>Diplogasteromorpha</taxon>
        <taxon>Diplogasteroidea</taxon>
        <taxon>Neodiplogasteridae</taxon>
        <taxon>Pristionchus</taxon>
    </lineage>
</organism>
<evidence type="ECO:0000256" key="1">
    <source>
        <dbReference type="SAM" id="MobiDB-lite"/>
    </source>
</evidence>
<feature type="compositionally biased region" description="Basic residues" evidence="1">
    <location>
        <begin position="99"/>
        <end position="111"/>
    </location>
</feature>
<dbReference type="EMBL" id="BTRK01000004">
    <property type="protein sequence ID" value="GMR48548.1"/>
    <property type="molecule type" value="Genomic_DNA"/>
</dbReference>
<reference evidence="4" key="1">
    <citation type="submission" date="2022-10" db="EMBL/GenBank/DDBJ databases">
        <title>Genome assembly of Pristionchus species.</title>
        <authorList>
            <person name="Yoshida K."/>
            <person name="Sommer R.J."/>
        </authorList>
    </citation>
    <scope>NUCLEOTIDE SEQUENCE [LARGE SCALE GENOMIC DNA]</scope>
    <source>
        <strain evidence="4">RS5460</strain>
    </source>
</reference>